<sequence length="164" mass="19343">MSSKFLQLNPSSKLIQIDVNGYISNWKTDVALMWQLVPLSNGKTIVDGLIKKRKVFKYPDSYSSIRVPIRICNSNLNNNLCPMTKVLVIRNYELINKRNFVFLPILEFPIRVQVLKLRVWYSSNQQTLEEVEHESLKIFTTARYQLTQRMNMQNRSANFKSRKR</sequence>
<accession>A0AA38U4L9</accession>
<name>A0AA38U4L9_9ASTR</name>
<dbReference type="Proteomes" id="UP001172457">
    <property type="component" value="Chromosome 2"/>
</dbReference>
<dbReference type="AlphaFoldDB" id="A0AA38U4L9"/>
<reference evidence="1" key="1">
    <citation type="submission" date="2023-03" db="EMBL/GenBank/DDBJ databases">
        <title>Chromosome-scale reference genome and RAD-based genetic map of yellow starthistle (Centaurea solstitialis) reveal putative structural variation and QTLs associated with invader traits.</title>
        <authorList>
            <person name="Reatini B."/>
            <person name="Cang F.A."/>
            <person name="Jiang Q."/>
            <person name="Mckibben M.T.W."/>
            <person name="Barker M.S."/>
            <person name="Rieseberg L.H."/>
            <person name="Dlugosch K.M."/>
        </authorList>
    </citation>
    <scope>NUCLEOTIDE SEQUENCE</scope>
    <source>
        <strain evidence="1">CAN-66</strain>
        <tissue evidence="1">Leaf</tissue>
    </source>
</reference>
<gene>
    <name evidence="1" type="ORF">OSB04_008212</name>
</gene>
<protein>
    <submittedName>
        <fullName evidence="1">Uncharacterized protein</fullName>
    </submittedName>
</protein>
<dbReference type="EMBL" id="JARYMX010000002">
    <property type="protein sequence ID" value="KAJ9563052.1"/>
    <property type="molecule type" value="Genomic_DNA"/>
</dbReference>
<evidence type="ECO:0000313" key="1">
    <source>
        <dbReference type="EMBL" id="KAJ9563052.1"/>
    </source>
</evidence>
<keyword evidence="2" id="KW-1185">Reference proteome</keyword>
<proteinExistence type="predicted"/>
<evidence type="ECO:0000313" key="2">
    <source>
        <dbReference type="Proteomes" id="UP001172457"/>
    </source>
</evidence>
<organism evidence="1 2">
    <name type="scientific">Centaurea solstitialis</name>
    <name type="common">yellow star-thistle</name>
    <dbReference type="NCBI Taxonomy" id="347529"/>
    <lineage>
        <taxon>Eukaryota</taxon>
        <taxon>Viridiplantae</taxon>
        <taxon>Streptophyta</taxon>
        <taxon>Embryophyta</taxon>
        <taxon>Tracheophyta</taxon>
        <taxon>Spermatophyta</taxon>
        <taxon>Magnoliopsida</taxon>
        <taxon>eudicotyledons</taxon>
        <taxon>Gunneridae</taxon>
        <taxon>Pentapetalae</taxon>
        <taxon>asterids</taxon>
        <taxon>campanulids</taxon>
        <taxon>Asterales</taxon>
        <taxon>Asteraceae</taxon>
        <taxon>Carduoideae</taxon>
        <taxon>Cardueae</taxon>
        <taxon>Centaureinae</taxon>
        <taxon>Centaurea</taxon>
    </lineage>
</organism>
<comment type="caution">
    <text evidence="1">The sequence shown here is derived from an EMBL/GenBank/DDBJ whole genome shotgun (WGS) entry which is preliminary data.</text>
</comment>